<dbReference type="InterPro" id="IPR002423">
    <property type="entry name" value="Cpn60/GroEL/TCP-1"/>
</dbReference>
<dbReference type="PROSITE" id="PS00751">
    <property type="entry name" value="TCP1_2"/>
    <property type="match status" value="1"/>
</dbReference>
<evidence type="ECO:0000256" key="6">
    <source>
        <dbReference type="ARBA" id="ARBA00023186"/>
    </source>
</evidence>
<dbReference type="OrthoDB" id="1748577at2759"/>
<dbReference type="SUPFAM" id="SSF48592">
    <property type="entry name" value="GroEL equatorial domain-like"/>
    <property type="match status" value="1"/>
</dbReference>
<dbReference type="GO" id="GO:0051082">
    <property type="term" value="F:unfolded protein binding"/>
    <property type="evidence" value="ECO:0007669"/>
    <property type="project" value="EnsemblFungi"/>
</dbReference>
<dbReference type="InterPro" id="IPR027413">
    <property type="entry name" value="GROEL-like_equatorial_sf"/>
</dbReference>
<evidence type="ECO:0000256" key="1">
    <source>
        <dbReference type="ARBA" id="ARBA00004496"/>
    </source>
</evidence>
<proteinExistence type="inferred from homology"/>
<keyword evidence="6 8" id="KW-0143">Chaperone</keyword>
<sequence>MAPIIGMTKFPTLWVSTDYKGASRRNTSGFQDRLQKQDLSEVTSSARLITRLPRSYVNPKSQTLYPRQSQSNTPKNLHPKQPTQKKPHLTKKGNPPKHAAKPPPGHGIGHVPPRHVRAKNPPKTARETRALLAPNAQLVFLHPPFSTPHAPKMSLKMPSAPNTGLFKQGYSSYSAADGATVRNIEAVREVSSIVLTSMGPSGRNKILVNKHDRTFVTNDAATIVNELDIVHPAVKMLVMASKQQEFEMGDNTNLVLILAGELLDISERLLVAGLSVPEIVQGFNLANTHVQATMPDLVVARVENVVDEAELTKAIRPVIAAKQYGVDAAIAALVVAAVRLILDPKRPQAFNIDNVRVVKIMGSSLRGLEVVKGMVFPRAPEGHVQHVRERSKVVVFTCPIDISTTETKGTVLLHNAQEMLDFSAGEEQQMDAVCAEIRAAGVRVVVAGSSVGDLALHYFNKHGILVLKVPSKFDVRRVCQVCGATPLPRLGAPLPEEMGAVDVIETREIGGDRVTVFRQDAALASRTATIVLRGATQTSMDDIERAIDDGINAIKGLVKDNRLLPGAGAVEAELVKRVTQYGERTPGLMQLAIKNYAKAFEVVPRVLADTAGLDATAALSQLYAAHAPADGLGLLCGIDIDGDAENCLVDVAAAGIYDLLAAKLSAIALATEAACTILSIDQIIMAKRAGGPQMPQQRRPGNWDQED</sequence>
<feature type="compositionally biased region" description="Basic residues" evidence="9">
    <location>
        <begin position="83"/>
        <end position="100"/>
    </location>
</feature>
<dbReference type="SUPFAM" id="SSF52029">
    <property type="entry name" value="GroEL apical domain-like"/>
    <property type="match status" value="1"/>
</dbReference>
<dbReference type="FunFam" id="3.50.7.10:FF:000008">
    <property type="entry name" value="T-complex protein 1 subunit theta"/>
    <property type="match status" value="1"/>
</dbReference>
<keyword evidence="11" id="KW-1185">Reference proteome</keyword>
<organism evidence="10 11">
    <name type="scientific">Metschnikowia bicuspidata var. bicuspidata NRRL YB-4993</name>
    <dbReference type="NCBI Taxonomy" id="869754"/>
    <lineage>
        <taxon>Eukaryota</taxon>
        <taxon>Fungi</taxon>
        <taxon>Dikarya</taxon>
        <taxon>Ascomycota</taxon>
        <taxon>Saccharomycotina</taxon>
        <taxon>Pichiomycetes</taxon>
        <taxon>Metschnikowiaceae</taxon>
        <taxon>Metschnikowia</taxon>
    </lineage>
</organism>
<dbReference type="InterPro" id="IPR012721">
    <property type="entry name" value="Chap_CCT_theta"/>
</dbReference>
<dbReference type="GO" id="GO:0005832">
    <property type="term" value="C:chaperonin-containing T-complex"/>
    <property type="evidence" value="ECO:0007669"/>
    <property type="project" value="EnsemblFungi"/>
</dbReference>
<dbReference type="STRING" id="869754.A0A1A0HAV4"/>
<evidence type="ECO:0000313" key="11">
    <source>
        <dbReference type="Proteomes" id="UP000092555"/>
    </source>
</evidence>
<dbReference type="InterPro" id="IPR017998">
    <property type="entry name" value="Chaperone_TCP-1"/>
</dbReference>
<dbReference type="Gene3D" id="3.50.7.10">
    <property type="entry name" value="GroEL"/>
    <property type="match status" value="1"/>
</dbReference>
<dbReference type="GO" id="GO:0140662">
    <property type="term" value="F:ATP-dependent protein folding chaperone"/>
    <property type="evidence" value="ECO:0007669"/>
    <property type="project" value="InterPro"/>
</dbReference>
<evidence type="ECO:0000256" key="8">
    <source>
        <dbReference type="RuleBase" id="RU004187"/>
    </source>
</evidence>
<comment type="subcellular location">
    <subcellularLocation>
        <location evidence="1">Cytoplasm</location>
    </subcellularLocation>
</comment>
<dbReference type="SUPFAM" id="SSF54849">
    <property type="entry name" value="GroEL-intermediate domain like"/>
    <property type="match status" value="1"/>
</dbReference>
<dbReference type="EMBL" id="LXTC01000003">
    <property type="protein sequence ID" value="OBA21012.1"/>
    <property type="molecule type" value="Genomic_DNA"/>
</dbReference>
<evidence type="ECO:0000256" key="5">
    <source>
        <dbReference type="ARBA" id="ARBA00022840"/>
    </source>
</evidence>
<keyword evidence="5 8" id="KW-0067">ATP-binding</keyword>
<gene>
    <name evidence="10" type="ORF">METBIDRAFT_11600</name>
</gene>
<keyword evidence="4 8" id="KW-0547">Nucleotide-binding</keyword>
<dbReference type="PRINTS" id="PR00304">
    <property type="entry name" value="TCOMPLEXTCP1"/>
</dbReference>
<dbReference type="GeneID" id="30027005"/>
<feature type="compositionally biased region" description="Polar residues" evidence="9">
    <location>
        <begin position="58"/>
        <end position="75"/>
    </location>
</feature>
<evidence type="ECO:0000256" key="9">
    <source>
        <dbReference type="SAM" id="MobiDB-lite"/>
    </source>
</evidence>
<dbReference type="AlphaFoldDB" id="A0A1A0HAV4"/>
<comment type="caution">
    <text evidence="10">The sequence shown here is derived from an EMBL/GenBank/DDBJ whole genome shotgun (WGS) entry which is preliminary data.</text>
</comment>
<dbReference type="Gene3D" id="3.30.260.10">
    <property type="entry name" value="TCP-1-like chaperonin intermediate domain"/>
    <property type="match status" value="1"/>
</dbReference>
<dbReference type="NCBIfam" id="TIGR02346">
    <property type="entry name" value="chap_CCT_theta"/>
    <property type="match status" value="1"/>
</dbReference>
<dbReference type="PROSITE" id="PS00750">
    <property type="entry name" value="TCP1_1"/>
    <property type="match status" value="1"/>
</dbReference>
<evidence type="ECO:0000256" key="4">
    <source>
        <dbReference type="ARBA" id="ARBA00022741"/>
    </source>
</evidence>
<dbReference type="InterPro" id="IPR027409">
    <property type="entry name" value="GroEL-like_apical_dom_sf"/>
</dbReference>
<dbReference type="InterPro" id="IPR002194">
    <property type="entry name" value="Chaperonin_TCP-1_CS"/>
</dbReference>
<dbReference type="Proteomes" id="UP000092555">
    <property type="component" value="Unassembled WGS sequence"/>
</dbReference>
<dbReference type="Pfam" id="PF00118">
    <property type="entry name" value="Cpn60_TCP1"/>
    <property type="match status" value="1"/>
</dbReference>
<feature type="region of interest" description="Disordered" evidence="9">
    <location>
        <begin position="51"/>
        <end position="124"/>
    </location>
</feature>
<evidence type="ECO:0000256" key="3">
    <source>
        <dbReference type="ARBA" id="ARBA00022490"/>
    </source>
</evidence>
<dbReference type="InterPro" id="IPR027410">
    <property type="entry name" value="TCP-1-like_intermed_sf"/>
</dbReference>
<evidence type="ECO:0000256" key="7">
    <source>
        <dbReference type="ARBA" id="ARBA00029602"/>
    </source>
</evidence>
<evidence type="ECO:0000313" key="10">
    <source>
        <dbReference type="EMBL" id="OBA21012.1"/>
    </source>
</evidence>
<protein>
    <recommendedName>
        <fullName evidence="7">CCT-theta</fullName>
    </recommendedName>
</protein>
<dbReference type="PANTHER" id="PTHR11353">
    <property type="entry name" value="CHAPERONIN"/>
    <property type="match status" value="1"/>
</dbReference>
<dbReference type="GO" id="GO:0005524">
    <property type="term" value="F:ATP binding"/>
    <property type="evidence" value="ECO:0007669"/>
    <property type="project" value="UniProtKB-KW"/>
</dbReference>
<name>A0A1A0HAV4_9ASCO</name>
<reference evidence="10 11" key="1">
    <citation type="submission" date="2016-05" db="EMBL/GenBank/DDBJ databases">
        <title>Comparative genomics of biotechnologically important yeasts.</title>
        <authorList>
            <consortium name="DOE Joint Genome Institute"/>
            <person name="Riley R."/>
            <person name="Haridas S."/>
            <person name="Wolfe K.H."/>
            <person name="Lopes M.R."/>
            <person name="Hittinger C.T."/>
            <person name="Goker M."/>
            <person name="Salamov A."/>
            <person name="Wisecaver J."/>
            <person name="Long T.M."/>
            <person name="Aerts A.L."/>
            <person name="Barry K."/>
            <person name="Choi C."/>
            <person name="Clum A."/>
            <person name="Coughlan A.Y."/>
            <person name="Deshpande S."/>
            <person name="Douglass A.P."/>
            <person name="Hanson S.J."/>
            <person name="Klenk H.-P."/>
            <person name="LaButti K."/>
            <person name="Lapidus A."/>
            <person name="Lindquist E."/>
            <person name="Lipzen A."/>
            <person name="Meier-kolthoff J.P."/>
            <person name="Ohm R.A."/>
            <person name="Otillar R.P."/>
            <person name="Pangilinan J."/>
            <person name="Peng Y."/>
            <person name="Rokas A."/>
            <person name="Rosa C.A."/>
            <person name="Scheuner C."/>
            <person name="Sibirny A.A."/>
            <person name="Slot J.C."/>
            <person name="Stielow J.B."/>
            <person name="Sun H."/>
            <person name="Kurtzman C.P."/>
            <person name="Blackwell M."/>
            <person name="Grigoriev I.V."/>
            <person name="Jeffries T.W."/>
        </authorList>
    </citation>
    <scope>NUCLEOTIDE SEQUENCE [LARGE SCALE GENOMIC DNA]</scope>
    <source>
        <strain evidence="10 11">NRRL YB-4993</strain>
    </source>
</reference>
<dbReference type="RefSeq" id="XP_018711522.1">
    <property type="nucleotide sequence ID" value="XM_018854029.1"/>
</dbReference>
<comment type="similarity">
    <text evidence="2 8">Belongs to the TCP-1 chaperonin family.</text>
</comment>
<evidence type="ECO:0000256" key="2">
    <source>
        <dbReference type="ARBA" id="ARBA00008020"/>
    </source>
</evidence>
<dbReference type="GO" id="GO:0016887">
    <property type="term" value="F:ATP hydrolysis activity"/>
    <property type="evidence" value="ECO:0007669"/>
    <property type="project" value="InterPro"/>
</dbReference>
<dbReference type="CDD" id="cd03341">
    <property type="entry name" value="TCP1_theta"/>
    <property type="match status" value="1"/>
</dbReference>
<accession>A0A1A0HAV4</accession>
<keyword evidence="3" id="KW-0963">Cytoplasm</keyword>
<dbReference type="Gene3D" id="1.10.560.10">
    <property type="entry name" value="GroEL-like equatorial domain"/>
    <property type="match status" value="1"/>
</dbReference>